<dbReference type="InterPro" id="IPR040316">
    <property type="entry name" value="INTS5"/>
</dbReference>
<dbReference type="WBParaSite" id="NBR_0001945801-mRNA-1">
    <property type="protein sequence ID" value="NBR_0001945801-mRNA-1"/>
    <property type="gene ID" value="NBR_0001945801"/>
</dbReference>
<evidence type="ECO:0000259" key="2">
    <source>
        <dbReference type="Pfam" id="PF14838"/>
    </source>
</evidence>
<dbReference type="Proteomes" id="UP000271162">
    <property type="component" value="Unassembled WGS sequence"/>
</dbReference>
<dbReference type="Pfam" id="PF14837">
    <property type="entry name" value="INTS5_N"/>
    <property type="match status" value="1"/>
</dbReference>
<reference evidence="3 4" key="2">
    <citation type="submission" date="2018-11" db="EMBL/GenBank/DDBJ databases">
        <authorList>
            <consortium name="Pathogen Informatics"/>
        </authorList>
    </citation>
    <scope>NUCLEOTIDE SEQUENCE [LARGE SCALE GENOMIC DNA]</scope>
</reference>
<dbReference type="PANTHER" id="PTHR31697:SF2">
    <property type="entry name" value="INTEGRATOR COMPLEX SUBUNIT 5"/>
    <property type="match status" value="1"/>
</dbReference>
<dbReference type="AlphaFoldDB" id="A0A0N4YQD6"/>
<dbReference type="GO" id="GO:0032039">
    <property type="term" value="C:integrator complex"/>
    <property type="evidence" value="ECO:0007669"/>
    <property type="project" value="InterPro"/>
</dbReference>
<dbReference type="GO" id="GO:0034472">
    <property type="term" value="P:snRNA 3'-end processing"/>
    <property type="evidence" value="ECO:0007669"/>
    <property type="project" value="TreeGrafter"/>
</dbReference>
<sequence length="773" mass="87561">MFIGQWLCVPRRAVYDQCVEPIEEEPTGAEVTGGRAPVAADQQRKAYSSAEWGEKYRRVTVIYETFMKLTSMGDVTSVYRRPIWVNLPASELIVPASDAFYGIPASRNAILGYIGLLIHENAHQCFSKQENPQYCVDYSSVETAAITLMRMVEDTVTTSFVERSVLEVLSWCCSTASELSQQNAGRLAVMNTPRAPESLLELFKMEEIVALIVRMAHSKANLSPIEYPPIGEFAAGKKLQFLVDAAISSPLWAGPIIRYLHAVSVSYGEAKAGEIVARFIVACCQPDSLSALIAFLTTIVPFFCNVMRRSSVLIVLNNLRILLEWEQSNDQPINVRHFGLYPDAAIGVMYTDLFYAVLNESEKSVENGEVQIAMDLILAVSRLIEVTAPYPPPRREDLPGRLVKMQVRYAYKMMLQLAAMQRIALSMVSREHEMAISVFEEFRNTIFAFVYKQFSPQLRGYEKLFLVSFLTSCIQDASNLFGDSDDLVAWKYELTERVDKLNEVEEAQKESFLDAIQSMPLGKRPDQLAHSGVIGKGARHLQKVSLPTEDALHRAHVFLDAIRTTCLSNSRESNLEICKLVADVMTEALCHDALGGDFLFQDWDIEKDFVSRNVEISKRLDSSWISQGLMEVVAENPPCLWFMLPVIKAELATIMVKFENAVDKSRKPTEEMLERFDRWLYIVRTGDILSERFEIVMEMIPHVSCYEGFLLLIEIWRHFQRRGVSYNSIQAVHNAILKGEDARLHITMDGNTEMYRLILQKNIADLGHLFPML</sequence>
<gene>
    <name evidence="3" type="ORF">NBR_LOCUS19459</name>
</gene>
<keyword evidence="4" id="KW-1185">Reference proteome</keyword>
<reference evidence="5" key="1">
    <citation type="submission" date="2017-02" db="UniProtKB">
        <authorList>
            <consortium name="WormBaseParasite"/>
        </authorList>
    </citation>
    <scope>IDENTIFICATION</scope>
</reference>
<dbReference type="STRING" id="27835.A0A0N4YQD6"/>
<feature type="domain" description="Integrator complex subunit 5 C-terminal" evidence="2">
    <location>
        <begin position="258"/>
        <end position="766"/>
    </location>
</feature>
<dbReference type="EMBL" id="UYSL01024198">
    <property type="protein sequence ID" value="VDL83193.1"/>
    <property type="molecule type" value="Genomic_DNA"/>
</dbReference>
<name>A0A0N4YQD6_NIPBR</name>
<protein>
    <submittedName>
        <fullName evidence="5">INTS5_N domain-containing protein</fullName>
    </submittedName>
</protein>
<dbReference type="InterPro" id="IPR029444">
    <property type="entry name" value="INTS5_C"/>
</dbReference>
<evidence type="ECO:0000313" key="4">
    <source>
        <dbReference type="Proteomes" id="UP000271162"/>
    </source>
</evidence>
<dbReference type="InterPro" id="IPR029445">
    <property type="entry name" value="INTS5_N"/>
</dbReference>
<feature type="domain" description="Integrator complex subunit 5 N-terminal" evidence="1">
    <location>
        <begin position="89"/>
        <end position="215"/>
    </location>
</feature>
<evidence type="ECO:0000313" key="3">
    <source>
        <dbReference type="EMBL" id="VDL83193.1"/>
    </source>
</evidence>
<proteinExistence type="predicted"/>
<organism evidence="5">
    <name type="scientific">Nippostrongylus brasiliensis</name>
    <name type="common">Rat hookworm</name>
    <dbReference type="NCBI Taxonomy" id="27835"/>
    <lineage>
        <taxon>Eukaryota</taxon>
        <taxon>Metazoa</taxon>
        <taxon>Ecdysozoa</taxon>
        <taxon>Nematoda</taxon>
        <taxon>Chromadorea</taxon>
        <taxon>Rhabditida</taxon>
        <taxon>Rhabditina</taxon>
        <taxon>Rhabditomorpha</taxon>
        <taxon>Strongyloidea</taxon>
        <taxon>Heligmosomidae</taxon>
        <taxon>Nippostrongylus</taxon>
    </lineage>
</organism>
<dbReference type="PANTHER" id="PTHR31697">
    <property type="entry name" value="INTEGRATOR COMPLEX SUBUNIT 5"/>
    <property type="match status" value="1"/>
</dbReference>
<evidence type="ECO:0000259" key="1">
    <source>
        <dbReference type="Pfam" id="PF14837"/>
    </source>
</evidence>
<evidence type="ECO:0000313" key="5">
    <source>
        <dbReference type="WBParaSite" id="NBR_0001945801-mRNA-1"/>
    </source>
</evidence>
<accession>A0A0N4YQD6</accession>
<dbReference type="Pfam" id="PF14838">
    <property type="entry name" value="INTS5_C"/>
    <property type="match status" value="1"/>
</dbReference>